<gene>
    <name evidence="1" type="ORF">WN944_003850</name>
</gene>
<dbReference type="EMBL" id="JBCGBO010000006">
    <property type="protein sequence ID" value="KAK9193153.1"/>
    <property type="molecule type" value="Genomic_DNA"/>
</dbReference>
<protein>
    <submittedName>
        <fullName evidence="1">Uncharacterized protein</fullName>
    </submittedName>
</protein>
<accession>A0AAP0QI22</accession>
<sequence length="148" mass="17308">MASKPGILTDWPWTPLGNFKYIVLAPWIIHSTYSFMVKDEKERDLLNFLIFPFLLWRMLHNQIWISLSRYRTAKGRNRIVDKHIEFEQVDRERNWRNSVAHLEIRRCDSHGTSACWSSGVRPLLASQSTPSSLPLLSLSLPSSFLNRP</sequence>
<dbReference type="AlphaFoldDB" id="A0AAP0QI22"/>
<name>A0AAP0QI22_9ROSI</name>
<reference evidence="1 2" key="1">
    <citation type="submission" date="2024-05" db="EMBL/GenBank/DDBJ databases">
        <title>Haplotype-resolved chromosome-level genome assembly of Huyou (Citrus changshanensis).</title>
        <authorList>
            <person name="Miao C."/>
            <person name="Chen W."/>
            <person name="Wu Y."/>
            <person name="Wang L."/>
            <person name="Zhao S."/>
            <person name="Grierson D."/>
            <person name="Xu C."/>
            <person name="Chen K."/>
        </authorList>
    </citation>
    <scope>NUCLEOTIDE SEQUENCE [LARGE SCALE GENOMIC DNA]</scope>
    <source>
        <strain evidence="1">01-14</strain>
        <tissue evidence="1">Leaf</tissue>
    </source>
</reference>
<dbReference type="Proteomes" id="UP001428341">
    <property type="component" value="Unassembled WGS sequence"/>
</dbReference>
<comment type="caution">
    <text evidence="1">The sequence shown here is derived from an EMBL/GenBank/DDBJ whole genome shotgun (WGS) entry which is preliminary data.</text>
</comment>
<keyword evidence="2" id="KW-1185">Reference proteome</keyword>
<evidence type="ECO:0000313" key="2">
    <source>
        <dbReference type="Proteomes" id="UP001428341"/>
    </source>
</evidence>
<proteinExistence type="predicted"/>
<evidence type="ECO:0000313" key="1">
    <source>
        <dbReference type="EMBL" id="KAK9193153.1"/>
    </source>
</evidence>
<organism evidence="1 2">
    <name type="scientific">Citrus x changshan-huyou</name>
    <dbReference type="NCBI Taxonomy" id="2935761"/>
    <lineage>
        <taxon>Eukaryota</taxon>
        <taxon>Viridiplantae</taxon>
        <taxon>Streptophyta</taxon>
        <taxon>Embryophyta</taxon>
        <taxon>Tracheophyta</taxon>
        <taxon>Spermatophyta</taxon>
        <taxon>Magnoliopsida</taxon>
        <taxon>eudicotyledons</taxon>
        <taxon>Gunneridae</taxon>
        <taxon>Pentapetalae</taxon>
        <taxon>rosids</taxon>
        <taxon>malvids</taxon>
        <taxon>Sapindales</taxon>
        <taxon>Rutaceae</taxon>
        <taxon>Aurantioideae</taxon>
        <taxon>Citrus</taxon>
    </lineage>
</organism>